<dbReference type="EMBL" id="JAERTY010000006">
    <property type="protein sequence ID" value="MBL1409487.1"/>
    <property type="molecule type" value="Genomic_DNA"/>
</dbReference>
<dbReference type="InterPro" id="IPR036249">
    <property type="entry name" value="Thioredoxin-like_sf"/>
</dbReference>
<feature type="domain" description="Thioredoxin" evidence="5">
    <location>
        <begin position="306"/>
        <end position="446"/>
    </location>
</feature>
<keyword evidence="7" id="KW-1185">Reference proteome</keyword>
<dbReference type="PANTHER" id="PTHR42852">
    <property type="entry name" value="THIOL:DISULFIDE INTERCHANGE PROTEIN DSBE"/>
    <property type="match status" value="1"/>
</dbReference>
<name>A0ABS1R456_9SPHI</name>
<keyword evidence="2" id="KW-0201">Cytochrome c-type biogenesis</keyword>
<dbReference type="InterPro" id="IPR013740">
    <property type="entry name" value="Redoxin"/>
</dbReference>
<protein>
    <submittedName>
        <fullName evidence="6">TlpA family protein disulfide reductase</fullName>
    </submittedName>
</protein>
<dbReference type="InterPro" id="IPR017937">
    <property type="entry name" value="Thioredoxin_CS"/>
</dbReference>
<evidence type="ECO:0000256" key="1">
    <source>
        <dbReference type="ARBA" id="ARBA00004196"/>
    </source>
</evidence>
<accession>A0ABS1R456</accession>
<reference evidence="6 7" key="1">
    <citation type="submission" date="2021-01" db="EMBL/GenBank/DDBJ databases">
        <title>C459-1 draft genome sequence.</title>
        <authorList>
            <person name="Zhang X.-F."/>
        </authorList>
    </citation>
    <scope>NUCLEOTIDE SEQUENCE [LARGE SCALE GENOMIC DNA]</scope>
    <source>
        <strain evidence="7">C459-1</strain>
    </source>
</reference>
<evidence type="ECO:0000256" key="3">
    <source>
        <dbReference type="ARBA" id="ARBA00023157"/>
    </source>
</evidence>
<dbReference type="SUPFAM" id="SSF52833">
    <property type="entry name" value="Thioredoxin-like"/>
    <property type="match status" value="1"/>
</dbReference>
<sequence>MKYLYIIAVLLLGITKLSAQRAANINGVTEVTPLKEISLFKVYNGRLVEIATAMPNSQGDFAFRFIPEYEGLYLVGTGSTQGQQGLNRFYLKGGESLNFRLTKGGYELTGKNTKENKTLYAWDKQVANFKEKGTNLGGMSTYVDFFPEVEAFKNEVVKIGKSAKTGNSKFDAFFRTLVDFDFAYYAISYLYMPRSTHPAKEEMSDYYKRLDIDAYLTDELLLLPYGDRFMSILVYQKVDLASKPPFEKQVEAIPSNILKGQFVLNRLEGARSYSDFLTMYERYENYFTLVEQKERVAAVGAKLVETKVGVPAFKFIFPDLEGSDIALEDMKGKVVLVDMWATWCGPCRGEEPYWEQLNDLFKDKEVAFVGVSTDKDKPKWEAYVKEKKLKGIQLHAGPDNGLSKAYKVTSIPRYILIDKEGNLITADGPRPSDPKLKTLLEEWLKK</sequence>
<evidence type="ECO:0000313" key="7">
    <source>
        <dbReference type="Proteomes" id="UP000625283"/>
    </source>
</evidence>
<evidence type="ECO:0000256" key="2">
    <source>
        <dbReference type="ARBA" id="ARBA00022748"/>
    </source>
</evidence>
<evidence type="ECO:0000313" key="6">
    <source>
        <dbReference type="EMBL" id="MBL1409487.1"/>
    </source>
</evidence>
<dbReference type="Pfam" id="PF08534">
    <property type="entry name" value="Redoxin"/>
    <property type="match status" value="1"/>
</dbReference>
<evidence type="ECO:0000259" key="5">
    <source>
        <dbReference type="PROSITE" id="PS51352"/>
    </source>
</evidence>
<comment type="caution">
    <text evidence="6">The sequence shown here is derived from an EMBL/GenBank/DDBJ whole genome shotgun (WGS) entry which is preliminary data.</text>
</comment>
<proteinExistence type="predicted"/>
<keyword evidence="4" id="KW-0676">Redox-active center</keyword>
<dbReference type="InterPro" id="IPR050553">
    <property type="entry name" value="Thioredoxin_ResA/DsbE_sf"/>
</dbReference>
<dbReference type="PROSITE" id="PS51352">
    <property type="entry name" value="THIOREDOXIN_2"/>
    <property type="match status" value="1"/>
</dbReference>
<dbReference type="Gene3D" id="3.40.30.10">
    <property type="entry name" value="Glutaredoxin"/>
    <property type="match status" value="1"/>
</dbReference>
<gene>
    <name evidence="6" type="ORF">JKG61_12055</name>
</gene>
<dbReference type="Proteomes" id="UP000625283">
    <property type="component" value="Unassembled WGS sequence"/>
</dbReference>
<dbReference type="RefSeq" id="WP_202103244.1">
    <property type="nucleotide sequence ID" value="NZ_JAERTY010000006.1"/>
</dbReference>
<evidence type="ECO:0000256" key="4">
    <source>
        <dbReference type="ARBA" id="ARBA00023284"/>
    </source>
</evidence>
<comment type="subcellular location">
    <subcellularLocation>
        <location evidence="1">Cell envelope</location>
    </subcellularLocation>
</comment>
<dbReference type="PANTHER" id="PTHR42852:SF6">
    <property type="entry name" value="THIOL:DISULFIDE INTERCHANGE PROTEIN DSBE"/>
    <property type="match status" value="1"/>
</dbReference>
<keyword evidence="3" id="KW-1015">Disulfide bond</keyword>
<organism evidence="6 7">
    <name type="scientific">Sphingobacterium faecale</name>
    <dbReference type="NCBI Taxonomy" id="2803775"/>
    <lineage>
        <taxon>Bacteria</taxon>
        <taxon>Pseudomonadati</taxon>
        <taxon>Bacteroidota</taxon>
        <taxon>Sphingobacteriia</taxon>
        <taxon>Sphingobacteriales</taxon>
        <taxon>Sphingobacteriaceae</taxon>
        <taxon>Sphingobacterium</taxon>
    </lineage>
</organism>
<dbReference type="InterPro" id="IPR013766">
    <property type="entry name" value="Thioredoxin_domain"/>
</dbReference>
<dbReference type="CDD" id="cd02966">
    <property type="entry name" value="TlpA_like_family"/>
    <property type="match status" value="1"/>
</dbReference>
<dbReference type="PROSITE" id="PS00194">
    <property type="entry name" value="THIOREDOXIN_1"/>
    <property type="match status" value="1"/>
</dbReference>